<dbReference type="SMART" id="SM00065">
    <property type="entry name" value="GAF"/>
    <property type="match status" value="1"/>
</dbReference>
<reference evidence="3 4" key="1">
    <citation type="submission" date="2015-07" db="EMBL/GenBank/DDBJ databases">
        <title>A draft genome sequence of Mycobacterium wolinskyi.</title>
        <authorList>
            <person name="de Man T.J."/>
            <person name="Perry K.A."/>
            <person name="Coulliette A.D."/>
            <person name="Jensen B."/>
            <person name="Toney N.C."/>
            <person name="Limbago B.M."/>
            <person name="Noble-Wang J."/>
        </authorList>
    </citation>
    <scope>NUCLEOTIDE SEQUENCE [LARGE SCALE GENOMIC DNA]</scope>
    <source>
        <strain evidence="3 4">CDC_01</strain>
    </source>
</reference>
<dbReference type="Pfam" id="PF01590">
    <property type="entry name" value="GAF"/>
    <property type="match status" value="1"/>
</dbReference>
<dbReference type="Proteomes" id="UP000070612">
    <property type="component" value="Unassembled WGS sequence"/>
</dbReference>
<comment type="similarity">
    <text evidence="1">Belongs to the CdaR family.</text>
</comment>
<dbReference type="InterPro" id="IPR041522">
    <property type="entry name" value="CdaR_GGDEF"/>
</dbReference>
<dbReference type="Pfam" id="PF13556">
    <property type="entry name" value="HTH_30"/>
    <property type="match status" value="1"/>
</dbReference>
<evidence type="ECO:0000313" key="4">
    <source>
        <dbReference type="Proteomes" id="UP000070612"/>
    </source>
</evidence>
<dbReference type="InterPro" id="IPR042070">
    <property type="entry name" value="PucR_C-HTH_sf"/>
</dbReference>
<feature type="domain" description="GAF" evidence="2">
    <location>
        <begin position="35"/>
        <end position="191"/>
    </location>
</feature>
<dbReference type="STRING" id="59750.AWC31_24785"/>
<dbReference type="Pfam" id="PF17853">
    <property type="entry name" value="GGDEF_2"/>
    <property type="match status" value="1"/>
</dbReference>
<proteinExistence type="inferred from homology"/>
<dbReference type="SUPFAM" id="SSF55781">
    <property type="entry name" value="GAF domain-like"/>
    <property type="match status" value="1"/>
</dbReference>
<protein>
    <recommendedName>
        <fullName evidence="2">GAF domain-containing protein</fullName>
    </recommendedName>
</protein>
<dbReference type="PATRIC" id="fig|59750.3.peg.2961"/>
<dbReference type="Gene3D" id="1.10.10.2840">
    <property type="entry name" value="PucR C-terminal helix-turn-helix domain"/>
    <property type="match status" value="1"/>
</dbReference>
<accession>A0A132PG14</accession>
<comment type="caution">
    <text evidence="3">The sequence shown here is derived from an EMBL/GenBank/DDBJ whole genome shotgun (WGS) entry which is preliminary data.</text>
</comment>
<keyword evidence="4" id="KW-1185">Reference proteome</keyword>
<evidence type="ECO:0000259" key="2">
    <source>
        <dbReference type="SMART" id="SM00065"/>
    </source>
</evidence>
<dbReference type="EMBL" id="LGTW01000020">
    <property type="protein sequence ID" value="KWX21288.1"/>
    <property type="molecule type" value="Genomic_DNA"/>
</dbReference>
<dbReference type="InterPro" id="IPR003018">
    <property type="entry name" value="GAF"/>
</dbReference>
<evidence type="ECO:0000256" key="1">
    <source>
        <dbReference type="ARBA" id="ARBA00006754"/>
    </source>
</evidence>
<dbReference type="InterPro" id="IPR029016">
    <property type="entry name" value="GAF-like_dom_sf"/>
</dbReference>
<dbReference type="InterPro" id="IPR051448">
    <property type="entry name" value="CdaR-like_regulators"/>
</dbReference>
<organism evidence="3 4">
    <name type="scientific">Mycolicibacterium wolinskyi</name>
    <dbReference type="NCBI Taxonomy" id="59750"/>
    <lineage>
        <taxon>Bacteria</taxon>
        <taxon>Bacillati</taxon>
        <taxon>Actinomycetota</taxon>
        <taxon>Actinomycetes</taxon>
        <taxon>Mycobacteriales</taxon>
        <taxon>Mycobacteriaceae</taxon>
        <taxon>Mycolicibacterium</taxon>
    </lineage>
</organism>
<dbReference type="Gene3D" id="3.30.450.40">
    <property type="match status" value="1"/>
</dbReference>
<dbReference type="InterPro" id="IPR025736">
    <property type="entry name" value="PucR_C-HTH_dom"/>
</dbReference>
<gene>
    <name evidence="3" type="ORF">AFM11_25495</name>
</gene>
<dbReference type="PANTHER" id="PTHR33744">
    <property type="entry name" value="CARBOHYDRATE DIACID REGULATOR"/>
    <property type="match status" value="1"/>
</dbReference>
<name>A0A132PG14_9MYCO</name>
<sequence length="585" mass="62216">MLSVVSAETSPVGPPLERWLDALASIGEAVGSDEPVADLLDRVTRTACTLLGYDFCAAFLPDASGRALTIVGSHGLSAEYIAQVNADRPILLDVRGDDEAPTSIAYRTGDVVAIEDIEAYPGFAWGGVAHEQGYRALISVPLRRAGHAVGALNGYHALPHRFDAAEISLVTTLATQVAIALGTAQLRASEQNTIRELRRAQEVHELLTATALRGEGLTGVAQALAELLGRAVLITDVYRETLAAAGWAGPSPSTPASDDLVRGQVVGIDDTTVAGVVLDGAVVAHIHVDAQRHVLSGLDVRAIEHTAVVAALELLRARTAAEVEQRLRGSLVADLLSSDGTDIDGLLDRARRLGWDLSGEHLLLGLRCVDARASAGRPATERMLAAADRLIAQVTPRPLAAIYRGDLILVWPRDAHSTGLHTDDAAARLVETLTATGSIERTIAAVAPAAEPGELPGVYRTLRGVLGLAADDGGSRVIDLQDVAIEHLLLQLDDPRRLREFASAVLGSALDYDRDRSTELLRTARILLDHNLDRRAAAAVLHLHPNTVQQRIHRLEELTGLRISRPRDLLRLTAALTVARIAGIG</sequence>
<evidence type="ECO:0000313" key="3">
    <source>
        <dbReference type="EMBL" id="KWX21288.1"/>
    </source>
</evidence>
<dbReference type="AlphaFoldDB" id="A0A132PG14"/>
<dbReference type="PANTHER" id="PTHR33744:SF7">
    <property type="entry name" value="PUCR FAMILY TRANSCRIPTIONAL REGULATOR"/>
    <property type="match status" value="1"/>
</dbReference>